<feature type="region of interest" description="Disordered" evidence="1">
    <location>
        <begin position="1"/>
        <end position="21"/>
    </location>
</feature>
<protein>
    <submittedName>
        <fullName evidence="2">Uncharacterized protein</fullName>
    </submittedName>
</protein>
<gene>
    <name evidence="2" type="ORF">Dda_7000</name>
</gene>
<accession>A0AAD6NH26</accession>
<reference evidence="2" key="1">
    <citation type="submission" date="2023-01" db="EMBL/GenBank/DDBJ databases">
        <title>The chitinases involved in constricting ring structure development in the nematode-trapping fungus Drechslerella dactyloides.</title>
        <authorList>
            <person name="Wang R."/>
            <person name="Zhang L."/>
            <person name="Tang P."/>
            <person name="Li S."/>
            <person name="Liang L."/>
        </authorList>
    </citation>
    <scope>NUCLEOTIDE SEQUENCE</scope>
    <source>
        <strain evidence="2">YMF1.00031</strain>
    </source>
</reference>
<organism evidence="2 3">
    <name type="scientific">Drechslerella dactyloides</name>
    <name type="common">Nematode-trapping fungus</name>
    <name type="synonym">Arthrobotrys dactyloides</name>
    <dbReference type="NCBI Taxonomy" id="74499"/>
    <lineage>
        <taxon>Eukaryota</taxon>
        <taxon>Fungi</taxon>
        <taxon>Dikarya</taxon>
        <taxon>Ascomycota</taxon>
        <taxon>Pezizomycotina</taxon>
        <taxon>Orbiliomycetes</taxon>
        <taxon>Orbiliales</taxon>
        <taxon>Orbiliaceae</taxon>
        <taxon>Drechslerella</taxon>
    </lineage>
</organism>
<sequence length="86" mass="9358">MSFSSRKVSKSRLMESTSPKTTGAKVLAELAEAVADFAISSILNQIFSISLSLTDSALSAIRDQSMFQQHETAYQQDDKPSGITEQ</sequence>
<evidence type="ECO:0000313" key="3">
    <source>
        <dbReference type="Proteomes" id="UP001221413"/>
    </source>
</evidence>
<evidence type="ECO:0000313" key="2">
    <source>
        <dbReference type="EMBL" id="KAJ6258085.1"/>
    </source>
</evidence>
<comment type="caution">
    <text evidence="2">The sequence shown here is derived from an EMBL/GenBank/DDBJ whole genome shotgun (WGS) entry which is preliminary data.</text>
</comment>
<dbReference type="EMBL" id="JAQGDS010000009">
    <property type="protein sequence ID" value="KAJ6258085.1"/>
    <property type="molecule type" value="Genomic_DNA"/>
</dbReference>
<keyword evidence="3" id="KW-1185">Reference proteome</keyword>
<dbReference type="AlphaFoldDB" id="A0AAD6NH26"/>
<proteinExistence type="predicted"/>
<evidence type="ECO:0000256" key="1">
    <source>
        <dbReference type="SAM" id="MobiDB-lite"/>
    </source>
</evidence>
<name>A0AAD6NH26_DREDA</name>
<dbReference type="Proteomes" id="UP001221413">
    <property type="component" value="Unassembled WGS sequence"/>
</dbReference>